<dbReference type="HOGENOM" id="CLU_1127713_0_0_9"/>
<dbReference type="Pfam" id="PF22507">
    <property type="entry name" value="DUF6994"/>
    <property type="match status" value="1"/>
</dbReference>
<dbReference type="Proteomes" id="UP000010296">
    <property type="component" value="Unassembled WGS sequence"/>
</dbReference>
<dbReference type="STRING" id="888064.HMPREF9088_1482"/>
<evidence type="ECO:0000313" key="1">
    <source>
        <dbReference type="EMBL" id="EFU73680.1"/>
    </source>
</evidence>
<sequence>MKNYFSDVNQLDSNRFKKYYDALKIVNQFEQEYRDADKYSKLLYQNLAEQFYPDVIPIKIYGSWTLMDGTTRLGSDYIGPSRYFSYKAGLNGEEIFELTQIARTLGGHMLWPRNGTNGSINTARGASLYHDRIDLALYAIKCWYEGDAHLLLNKKMVRALNDEVTSKWLLNFGQDLVGFEKFMKHFKMESFVDRSFQVFDLTSYEKNDMAILTNDINTAAKDKEAFEKYIAGNLQCIKRRNEQMNT</sequence>
<dbReference type="RefSeq" id="WP_007208495.1">
    <property type="nucleotide sequence ID" value="NZ_GL622241.1"/>
</dbReference>
<dbReference type="AlphaFoldDB" id="E6LGJ2"/>
<dbReference type="EMBL" id="AEPV01000063">
    <property type="protein sequence ID" value="EFU73680.1"/>
    <property type="molecule type" value="Genomic_DNA"/>
</dbReference>
<gene>
    <name evidence="1" type="ORF">HMPREF9088_1482</name>
</gene>
<dbReference type="InterPro" id="IPR054263">
    <property type="entry name" value="DUF6994"/>
</dbReference>
<reference evidence="1 2" key="1">
    <citation type="submission" date="2010-12" db="EMBL/GenBank/DDBJ databases">
        <authorList>
            <person name="Muzny D."/>
            <person name="Qin X."/>
            <person name="Deng J."/>
            <person name="Jiang H."/>
            <person name="Liu Y."/>
            <person name="Qu J."/>
            <person name="Song X.-Z."/>
            <person name="Zhang L."/>
            <person name="Thornton R."/>
            <person name="Coyle M."/>
            <person name="Francisco L."/>
            <person name="Jackson L."/>
            <person name="Javaid M."/>
            <person name="Korchina V."/>
            <person name="Kovar C."/>
            <person name="Mata R."/>
            <person name="Mathew T."/>
            <person name="Ngo R."/>
            <person name="Nguyen L."/>
            <person name="Nguyen N."/>
            <person name="Okwuonu G."/>
            <person name="Ongeri F."/>
            <person name="Pham C."/>
            <person name="Simmons D."/>
            <person name="Wilczek-Boney K."/>
            <person name="Hale W."/>
            <person name="Jakkamsetti A."/>
            <person name="Pham P."/>
            <person name="Ruth R."/>
            <person name="San Lucas F."/>
            <person name="Warren J."/>
            <person name="Zhang J."/>
            <person name="Zhao Z."/>
            <person name="Zhou C."/>
            <person name="Zhu D."/>
            <person name="Lee S."/>
            <person name="Bess C."/>
            <person name="Blankenburg K."/>
            <person name="Forbes L."/>
            <person name="Fu Q."/>
            <person name="Gubbala S."/>
            <person name="Hirani K."/>
            <person name="Jayaseelan J.C."/>
            <person name="Lara F."/>
            <person name="Munidasa M."/>
            <person name="Palculict T."/>
            <person name="Patil S."/>
            <person name="Pu L.-L."/>
            <person name="Saada N."/>
            <person name="Tang L."/>
            <person name="Weissenberger G."/>
            <person name="Zhu Y."/>
            <person name="Hemphill L."/>
            <person name="Shang Y."/>
            <person name="Youmans B."/>
            <person name="Ayvaz T."/>
            <person name="Ross M."/>
            <person name="Santibanez J."/>
            <person name="Aqrawi P."/>
            <person name="Gross S."/>
            <person name="Joshi V."/>
            <person name="Fowler G."/>
            <person name="Nazareth L."/>
            <person name="Reid J."/>
            <person name="Worley K."/>
            <person name="Petrosino J."/>
            <person name="Highlander S."/>
            <person name="Gibbs R."/>
        </authorList>
    </citation>
    <scope>NUCLEOTIDE SEQUENCE [LARGE SCALE GENOMIC DNA]</scope>
    <source>
        <strain evidence="2">DSM 15952 / CCUG 50447 / LMG 22039 / TP 1.5</strain>
    </source>
</reference>
<name>E6LGJ2_ENTI1</name>
<accession>E6LGJ2</accession>
<dbReference type="PATRIC" id="fig|888064.11.peg.2045"/>
<evidence type="ECO:0000313" key="2">
    <source>
        <dbReference type="Proteomes" id="UP000010296"/>
    </source>
</evidence>
<comment type="caution">
    <text evidence="1">The sequence shown here is derived from an EMBL/GenBank/DDBJ whole genome shotgun (WGS) entry which is preliminary data.</text>
</comment>
<keyword evidence="2" id="KW-1185">Reference proteome</keyword>
<protein>
    <submittedName>
        <fullName evidence="1">Uncharacterized protein</fullName>
    </submittedName>
</protein>
<proteinExistence type="predicted"/>
<organism evidence="1 2">
    <name type="scientific">Enterococcus italicus (strain DSM 15952 / CCUG 50447 / LMG 22039 / TP 1.5)</name>
    <dbReference type="NCBI Taxonomy" id="888064"/>
    <lineage>
        <taxon>Bacteria</taxon>
        <taxon>Bacillati</taxon>
        <taxon>Bacillota</taxon>
        <taxon>Bacilli</taxon>
        <taxon>Lactobacillales</taxon>
        <taxon>Enterococcaceae</taxon>
        <taxon>Enterococcus</taxon>
    </lineage>
</organism>
<dbReference type="OrthoDB" id="2085150at2"/>